<organism evidence="20">
    <name type="scientific">Picocystis salinarum</name>
    <dbReference type="NCBI Taxonomy" id="88271"/>
    <lineage>
        <taxon>Eukaryota</taxon>
        <taxon>Viridiplantae</taxon>
        <taxon>Chlorophyta</taxon>
        <taxon>Picocystophyceae</taxon>
        <taxon>Picocystales</taxon>
        <taxon>Picocystaceae</taxon>
        <taxon>Picocystis</taxon>
    </lineage>
</organism>
<comment type="function">
    <text evidence="16">Core component of the MRN complex, which plays a central role in double-strand break (DSB) repair, DNA recombination, maintenance of telomere integrity and meiosis. The MRN complex is involved in the repair of DNA double-strand breaks (DSBs) via homologous recombination (HR), an error-free mechanism which primarily occurs during S and G2 phases. The complex (1) mediates the end resection of damaged DNA, which generates proper single-stranded DNA, a key initial steps in HR, and is (2) required for the recruitment of other repair factors and efficient activation of ATM and ATR upon DNA damage. Within the MRN complex, MRE11 possesses both single-strand endonuclease activity and double-strand-specific 3'-5' exonuclease activity. MRE11 first endonucleolytically cleaves the 5' strand at DNA DSB ends to prevent non-homologous end joining (NHEJ) and licence HR. It then generates a single-stranded DNA gap via 3' to 5' exonucleolytic degradation, which is required for single-strand invasion and recombination.</text>
</comment>
<feature type="compositionally biased region" description="Polar residues" evidence="18">
    <location>
        <begin position="510"/>
        <end position="536"/>
    </location>
</feature>
<dbReference type="Pfam" id="PF04152">
    <property type="entry name" value="Mre11_DNA_bind"/>
    <property type="match status" value="1"/>
</dbReference>
<keyword evidence="8 16" id="KW-0255">Endonuclease</keyword>
<accession>A0A6U9RMN8</accession>
<evidence type="ECO:0000256" key="5">
    <source>
        <dbReference type="ARBA" id="ARBA00022454"/>
    </source>
</evidence>
<proteinExistence type="inferred from homology"/>
<dbReference type="CDD" id="cd00840">
    <property type="entry name" value="MPP_Mre11_N"/>
    <property type="match status" value="1"/>
</dbReference>
<dbReference type="Pfam" id="PF00149">
    <property type="entry name" value="Metallophos"/>
    <property type="match status" value="1"/>
</dbReference>
<dbReference type="PIRSF" id="PIRSF000882">
    <property type="entry name" value="DSB_repair_MRE11"/>
    <property type="match status" value="1"/>
</dbReference>
<feature type="active site" description="Proton donor" evidence="17">
    <location>
        <position position="127"/>
    </location>
</feature>
<dbReference type="GO" id="GO:0030870">
    <property type="term" value="C:Mre11 complex"/>
    <property type="evidence" value="ECO:0007669"/>
    <property type="project" value="UniProtKB-UniRule"/>
</dbReference>
<keyword evidence="5" id="KW-0158">Chromosome</keyword>
<keyword evidence="14 16" id="KW-0539">Nucleus</keyword>
<evidence type="ECO:0000256" key="16">
    <source>
        <dbReference type="PIRNR" id="PIRNR000882"/>
    </source>
</evidence>
<evidence type="ECO:0000256" key="3">
    <source>
        <dbReference type="ARBA" id="ARBA00004286"/>
    </source>
</evidence>
<keyword evidence="11 16" id="KW-0269">Exonuclease</keyword>
<evidence type="ECO:0000313" key="21">
    <source>
        <dbReference type="EMBL" id="CAE0611494.1"/>
    </source>
</evidence>
<dbReference type="EMBL" id="HBIS01005895">
    <property type="protein sequence ID" value="CAE0611493.1"/>
    <property type="molecule type" value="Transcribed_RNA"/>
</dbReference>
<evidence type="ECO:0000256" key="9">
    <source>
        <dbReference type="ARBA" id="ARBA00022763"/>
    </source>
</evidence>
<gene>
    <name evidence="20" type="ORF">PSAL00342_LOCUS5328</name>
    <name evidence="21" type="ORF">PSAL00342_LOCUS5329</name>
</gene>
<evidence type="ECO:0000256" key="8">
    <source>
        <dbReference type="ARBA" id="ARBA00022759"/>
    </source>
</evidence>
<dbReference type="GO" id="GO:0006303">
    <property type="term" value="P:double-strand break repair via nonhomologous end joining"/>
    <property type="evidence" value="ECO:0007669"/>
    <property type="project" value="TreeGrafter"/>
</dbReference>
<dbReference type="InterPro" id="IPR041796">
    <property type="entry name" value="Mre11_N"/>
</dbReference>
<evidence type="ECO:0000256" key="15">
    <source>
        <dbReference type="ARBA" id="ARBA00023254"/>
    </source>
</evidence>
<dbReference type="InterPro" id="IPR004843">
    <property type="entry name" value="Calcineurin-like_PHP"/>
</dbReference>
<dbReference type="PANTHER" id="PTHR10139:SF1">
    <property type="entry name" value="DOUBLE-STRAND BREAK REPAIR PROTEIN MRE11"/>
    <property type="match status" value="1"/>
</dbReference>
<dbReference type="Gene3D" id="3.60.21.10">
    <property type="match status" value="1"/>
</dbReference>
<evidence type="ECO:0000256" key="1">
    <source>
        <dbReference type="ARBA" id="ARBA00001936"/>
    </source>
</evidence>
<reference evidence="20" key="1">
    <citation type="submission" date="2021-01" db="EMBL/GenBank/DDBJ databases">
        <authorList>
            <person name="Corre E."/>
            <person name="Pelletier E."/>
            <person name="Niang G."/>
            <person name="Scheremetjew M."/>
            <person name="Finn R."/>
            <person name="Kale V."/>
            <person name="Holt S."/>
            <person name="Cochrane G."/>
            <person name="Meng A."/>
            <person name="Brown T."/>
            <person name="Cohen L."/>
        </authorList>
    </citation>
    <scope>NUCLEOTIDE SEQUENCE</scope>
    <source>
        <strain evidence="20">CCMP1897</strain>
    </source>
</reference>
<comment type="cofactor">
    <cofactor evidence="1 16">
        <name>Mn(2+)</name>
        <dbReference type="ChEBI" id="CHEBI:29035"/>
    </cofactor>
</comment>
<evidence type="ECO:0000313" key="20">
    <source>
        <dbReference type="EMBL" id="CAE0611493.1"/>
    </source>
</evidence>
<dbReference type="GO" id="GO:0000724">
    <property type="term" value="P:double-strand break repair via homologous recombination"/>
    <property type="evidence" value="ECO:0007669"/>
    <property type="project" value="TreeGrafter"/>
</dbReference>
<evidence type="ECO:0000256" key="4">
    <source>
        <dbReference type="ARBA" id="ARBA00009028"/>
    </source>
</evidence>
<evidence type="ECO:0000256" key="18">
    <source>
        <dbReference type="SAM" id="MobiDB-lite"/>
    </source>
</evidence>
<dbReference type="AlphaFoldDB" id="A0A6U9RMN8"/>
<dbReference type="FunFam" id="3.60.21.10:FF:000019">
    <property type="entry name" value="Double-strand break repair protein"/>
    <property type="match status" value="1"/>
</dbReference>
<dbReference type="GO" id="GO:0035861">
    <property type="term" value="C:site of double-strand break"/>
    <property type="evidence" value="ECO:0007669"/>
    <property type="project" value="TreeGrafter"/>
</dbReference>
<keyword evidence="15 16" id="KW-0469">Meiosis</keyword>
<dbReference type="InterPro" id="IPR029052">
    <property type="entry name" value="Metallo-depent_PP-like"/>
</dbReference>
<dbReference type="InterPro" id="IPR038487">
    <property type="entry name" value="Mre11_capping_dom"/>
</dbReference>
<evidence type="ECO:0000256" key="7">
    <source>
        <dbReference type="ARBA" id="ARBA00022723"/>
    </source>
</evidence>
<feature type="compositionally biased region" description="Basic and acidic residues" evidence="18">
    <location>
        <begin position="682"/>
        <end position="694"/>
    </location>
</feature>
<dbReference type="GO" id="GO:0097552">
    <property type="term" value="P:mitochondrial double-strand break repair via homologous recombination"/>
    <property type="evidence" value="ECO:0007669"/>
    <property type="project" value="TreeGrafter"/>
</dbReference>
<keyword evidence="9 16" id="KW-0227">DNA damage</keyword>
<keyword evidence="12 16" id="KW-0234">DNA repair</keyword>
<dbReference type="GO" id="GO:0000014">
    <property type="term" value="F:single-stranded DNA endodeoxyribonuclease activity"/>
    <property type="evidence" value="ECO:0007669"/>
    <property type="project" value="TreeGrafter"/>
</dbReference>
<feature type="region of interest" description="Disordered" evidence="18">
    <location>
        <begin position="510"/>
        <end position="547"/>
    </location>
</feature>
<comment type="similarity">
    <text evidence="4 16">Belongs to the MRE11/RAD32 family.</text>
</comment>
<keyword evidence="6 16" id="KW-0540">Nuclease</keyword>
<dbReference type="GO" id="GO:0042138">
    <property type="term" value="P:meiotic DNA double-strand break formation"/>
    <property type="evidence" value="ECO:0007669"/>
    <property type="project" value="TreeGrafter"/>
</dbReference>
<name>A0A6U9RMN8_9CHLO</name>
<feature type="domain" description="Mre11 DNA-binding" evidence="19">
    <location>
        <begin position="303"/>
        <end position="461"/>
    </location>
</feature>
<dbReference type="PANTHER" id="PTHR10139">
    <property type="entry name" value="DOUBLE-STRAND BREAK REPAIR PROTEIN MRE11"/>
    <property type="match status" value="1"/>
</dbReference>
<evidence type="ECO:0000256" key="17">
    <source>
        <dbReference type="PIRSR" id="PIRSR000882-1"/>
    </source>
</evidence>
<evidence type="ECO:0000256" key="2">
    <source>
        <dbReference type="ARBA" id="ARBA00004123"/>
    </source>
</evidence>
<dbReference type="GO" id="GO:0007095">
    <property type="term" value="P:mitotic G2 DNA damage checkpoint signaling"/>
    <property type="evidence" value="ECO:0007669"/>
    <property type="project" value="TreeGrafter"/>
</dbReference>
<evidence type="ECO:0000256" key="14">
    <source>
        <dbReference type="ARBA" id="ARBA00023242"/>
    </source>
</evidence>
<sequence length="705" mass="78083">MEKAEERERNRLKVLVATDNHLGYLEKDEVRGQDSFRAFEEIFQHAVECDVDLVLLGGDLFHHNKPSQSTIVKCMKVIQKYCLGEKPIKFQVVSDQATNFPGQGGCVNFENPNLNVAMPIFIVHGNHDDPAGTENLSALDILASCNLVNYFGKSSLTGQGTGKVRLNPVLICKGQTKMALYGIGHIRDERLHRMFEAENVEWIRPKSTKACCTEDWFNVFVIHQNRVAHNPKNCIPEAFLPSFLDFVIWGHEHESLIDPQENAHFSVTQPGSSVATSLMEGESCPKHVMMLEVMKFGDDTTKWRTTKIPLKTVRPFEFRHLILKDELPAGQKGTAAIESLLATRVQEMIAAATPSNGHLDGKESLPLIRLRVDYTGFTTVNTQRFGQQFVGKVANPQDILFFTKTGARKAKVDEVDTTAKDQACRPELLDQETIEALIAENLTQQLQILGENELGTALHNFVDKDERNALGIYLKDKLQTMSKVATATPSSGPNSITELVAQIAQAQKQGRASLDMSKQQETCDSLMQNPAPSSLQKPPGSNEHHVGAVQKLPAGSDLPVGKKTHMKGRHSALPLHMKNDADNITTGVTLLSEGKAEHFDHAQRRSNVSGVSKTAIKIEADSDSENMLTFEDSNQIATTKRSKRRNSNPALQKKFVPSTCEQASKPTFIDVDSEDEAAPQSRDGKRLKSAHVSDVEPSPSWNNLE</sequence>
<protein>
    <recommendedName>
        <fullName evidence="16">Double-strand break repair protein</fullName>
    </recommendedName>
</protein>
<dbReference type="GO" id="GO:0030145">
    <property type="term" value="F:manganese ion binding"/>
    <property type="evidence" value="ECO:0007669"/>
    <property type="project" value="UniProtKB-UniRule"/>
</dbReference>
<comment type="subcellular location">
    <subcellularLocation>
        <location evidence="3">Chromosome</location>
    </subcellularLocation>
    <subcellularLocation>
        <location evidence="2 16">Nucleus</location>
    </subcellularLocation>
</comment>
<dbReference type="SUPFAM" id="SSF56300">
    <property type="entry name" value="Metallo-dependent phosphatases"/>
    <property type="match status" value="1"/>
</dbReference>
<dbReference type="GO" id="GO:0000723">
    <property type="term" value="P:telomere maintenance"/>
    <property type="evidence" value="ECO:0007669"/>
    <property type="project" value="TreeGrafter"/>
</dbReference>
<evidence type="ECO:0000256" key="10">
    <source>
        <dbReference type="ARBA" id="ARBA00022801"/>
    </source>
</evidence>
<dbReference type="InterPro" id="IPR003701">
    <property type="entry name" value="Mre11"/>
</dbReference>
<evidence type="ECO:0000256" key="13">
    <source>
        <dbReference type="ARBA" id="ARBA00023211"/>
    </source>
</evidence>
<dbReference type="Gene3D" id="3.30.110.110">
    <property type="entry name" value="Mre11, capping domain"/>
    <property type="match status" value="1"/>
</dbReference>
<evidence type="ECO:0000259" key="19">
    <source>
        <dbReference type="SMART" id="SM01347"/>
    </source>
</evidence>
<dbReference type="SMART" id="SM01347">
    <property type="entry name" value="Mre11_DNA_bind"/>
    <property type="match status" value="1"/>
</dbReference>
<evidence type="ECO:0000256" key="11">
    <source>
        <dbReference type="ARBA" id="ARBA00022839"/>
    </source>
</evidence>
<feature type="region of interest" description="Disordered" evidence="18">
    <location>
        <begin position="635"/>
        <end position="705"/>
    </location>
</feature>
<keyword evidence="10 16" id="KW-0378">Hydrolase</keyword>
<dbReference type="InterPro" id="IPR007281">
    <property type="entry name" value="Mre11_DNA-bd"/>
</dbReference>
<evidence type="ECO:0000256" key="12">
    <source>
        <dbReference type="ARBA" id="ARBA00023204"/>
    </source>
</evidence>
<keyword evidence="13 16" id="KW-0464">Manganese</keyword>
<dbReference type="EMBL" id="HBIS01005896">
    <property type="protein sequence ID" value="CAE0611494.1"/>
    <property type="molecule type" value="Transcribed_RNA"/>
</dbReference>
<evidence type="ECO:0000256" key="6">
    <source>
        <dbReference type="ARBA" id="ARBA00022722"/>
    </source>
</evidence>
<dbReference type="GO" id="GO:0008296">
    <property type="term" value="F:3'-5'-DNA exonuclease activity"/>
    <property type="evidence" value="ECO:0007669"/>
    <property type="project" value="InterPro"/>
</dbReference>
<keyword evidence="7" id="KW-0479">Metal-binding</keyword>